<organism evidence="1 2">
    <name type="scientific">Rozella allomycis (strain CSF55)</name>
    <dbReference type="NCBI Taxonomy" id="988480"/>
    <lineage>
        <taxon>Eukaryota</taxon>
        <taxon>Fungi</taxon>
        <taxon>Fungi incertae sedis</taxon>
        <taxon>Cryptomycota</taxon>
        <taxon>Cryptomycota incertae sedis</taxon>
        <taxon>Rozella</taxon>
    </lineage>
</organism>
<proteinExistence type="predicted"/>
<evidence type="ECO:0000313" key="2">
    <source>
        <dbReference type="Proteomes" id="UP000030755"/>
    </source>
</evidence>
<dbReference type="Proteomes" id="UP000030755">
    <property type="component" value="Unassembled WGS sequence"/>
</dbReference>
<accession>A0A075B3S4</accession>
<dbReference type="EMBL" id="KE560772">
    <property type="protein sequence ID" value="EPZ35711.1"/>
    <property type="molecule type" value="Genomic_DNA"/>
</dbReference>
<dbReference type="HOGENOM" id="CLU_2655834_0_0_1"/>
<dbReference type="AlphaFoldDB" id="A0A075B3S4"/>
<protein>
    <submittedName>
        <fullName evidence="1">Uncharacterized protein</fullName>
    </submittedName>
</protein>
<reference evidence="1 2" key="1">
    <citation type="journal article" date="2013" name="Curr. Biol.">
        <title>Shared signatures of parasitism and phylogenomics unite Cryptomycota and microsporidia.</title>
        <authorList>
            <person name="James T.Y."/>
            <person name="Pelin A."/>
            <person name="Bonen L."/>
            <person name="Ahrendt S."/>
            <person name="Sain D."/>
            <person name="Corradi N."/>
            <person name="Stajich J.E."/>
        </authorList>
    </citation>
    <scope>NUCLEOTIDE SEQUENCE [LARGE SCALE GENOMIC DNA]</scope>
    <source>
        <strain evidence="1 2">CSF55</strain>
    </source>
</reference>
<sequence length="76" mass="9185">MICSTCVKEMYAYFKHHNRIKVYQLLIRRDLFQKLVKDETIKRNNLIECVNNLKENNFNIAQRVRFRAPLPGRSML</sequence>
<gene>
    <name evidence="1" type="ORF">O9G_004368</name>
</gene>
<name>A0A075B3S4_ROZAC</name>
<evidence type="ECO:0000313" key="1">
    <source>
        <dbReference type="EMBL" id="EPZ35711.1"/>
    </source>
</evidence>
<keyword evidence="2" id="KW-1185">Reference proteome</keyword>